<dbReference type="OrthoDB" id="1188001at2"/>
<protein>
    <submittedName>
        <fullName evidence="3">Tyrosine-protein phosphatase</fullName>
    </submittedName>
</protein>
<dbReference type="Pfam" id="PF13350">
    <property type="entry name" value="Y_phosphatase3"/>
    <property type="match status" value="1"/>
</dbReference>
<dbReference type="InterPro" id="IPR026893">
    <property type="entry name" value="Tyr/Ser_Pase_IphP-type"/>
</dbReference>
<dbReference type="PROSITE" id="PS00383">
    <property type="entry name" value="TYR_PHOSPHATASE_1"/>
    <property type="match status" value="1"/>
</dbReference>
<name>A0A3S8UNV0_9PSED</name>
<dbReference type="SUPFAM" id="SSF52799">
    <property type="entry name" value="(Phosphotyrosine protein) phosphatases II"/>
    <property type="match status" value="1"/>
</dbReference>
<dbReference type="PANTHER" id="PTHR31126">
    <property type="entry name" value="TYROSINE-PROTEIN PHOSPHATASE"/>
    <property type="match status" value="1"/>
</dbReference>
<dbReference type="PANTHER" id="PTHR31126:SF1">
    <property type="entry name" value="TYROSINE SPECIFIC PROTEIN PHOSPHATASES DOMAIN-CONTAINING PROTEIN"/>
    <property type="match status" value="1"/>
</dbReference>
<accession>A0A3S8UNV0</accession>
<evidence type="ECO:0000313" key="3">
    <source>
        <dbReference type="EMBL" id="AZL69941.1"/>
    </source>
</evidence>
<feature type="compositionally biased region" description="Low complexity" evidence="2">
    <location>
        <begin position="1"/>
        <end position="19"/>
    </location>
</feature>
<sequence length="347" mass="37772">MPSAWSSWQQPSPTPAAAAENEGTADVVPLLFSREIPPSFKTPPSVCVDFSYQSAPLLPLSRSLRARQPSLFKPMNTRLHMFLHSTLPQTLQGIEAGYLSTPRLASVDNFRDVAGTHHAYQTINGPMRPGMFYRANVLTSNDEDWQVMSSLGISHVFDLRTTNEIANEPDLLPDGAAYRQIDVLKSHMTGPEAEKVKIESPADVVALMQGANKAFVANPQVREKLGTLLTELAQCEGPAIFHCASGKDRTGWVAALLQSIAGADDATIMSDYLATNAYTAERVARKLATLPPAMAALYAPGMTVDASYLQTGLDEVNSRYGDLQRYLAIGLNLESQTILALRRKLIA</sequence>
<gene>
    <name evidence="3" type="ORF">EJA05_20435</name>
</gene>
<dbReference type="Gene3D" id="3.90.190.10">
    <property type="entry name" value="Protein tyrosine phosphatase superfamily"/>
    <property type="match status" value="1"/>
</dbReference>
<dbReference type="Proteomes" id="UP000268230">
    <property type="component" value="Chromosome"/>
</dbReference>
<dbReference type="AlphaFoldDB" id="A0A3S8UNV0"/>
<evidence type="ECO:0000256" key="1">
    <source>
        <dbReference type="ARBA" id="ARBA00009580"/>
    </source>
</evidence>
<organism evidence="3 4">
    <name type="scientific">Pseudomonas entomophila</name>
    <dbReference type="NCBI Taxonomy" id="312306"/>
    <lineage>
        <taxon>Bacteria</taxon>
        <taxon>Pseudomonadati</taxon>
        <taxon>Pseudomonadota</taxon>
        <taxon>Gammaproteobacteria</taxon>
        <taxon>Pseudomonadales</taxon>
        <taxon>Pseudomonadaceae</taxon>
        <taxon>Pseudomonas</taxon>
    </lineage>
</organism>
<dbReference type="GO" id="GO:0004721">
    <property type="term" value="F:phosphoprotein phosphatase activity"/>
    <property type="evidence" value="ECO:0007669"/>
    <property type="project" value="InterPro"/>
</dbReference>
<evidence type="ECO:0000313" key="4">
    <source>
        <dbReference type="Proteomes" id="UP000268230"/>
    </source>
</evidence>
<dbReference type="KEGG" id="pory:EJA05_20435"/>
<reference evidence="3 4" key="1">
    <citation type="submission" date="2018-12" db="EMBL/GenBank/DDBJ databases">
        <authorList>
            <person name="Li S."/>
            <person name="Yang R."/>
            <person name="Chen G."/>
            <person name="Zou L."/>
            <person name="Zhang C."/>
            <person name="Chen Y."/>
            <person name="Liu Z."/>
            <person name="Li Y."/>
            <person name="Yan Y."/>
            <person name="Huang M."/>
            <person name="Chen T."/>
        </authorList>
    </citation>
    <scope>NUCLEOTIDE SEQUENCE [LARGE SCALE GENOMIC DNA]</scope>
    <source>
        <strain evidence="3 4">1257</strain>
    </source>
</reference>
<feature type="region of interest" description="Disordered" evidence="2">
    <location>
        <begin position="1"/>
        <end position="21"/>
    </location>
</feature>
<dbReference type="InterPro" id="IPR029021">
    <property type="entry name" value="Prot-tyrosine_phosphatase-like"/>
</dbReference>
<comment type="similarity">
    <text evidence="1">Belongs to the protein-tyrosine phosphatase family.</text>
</comment>
<dbReference type="EMBL" id="CP034338">
    <property type="protein sequence ID" value="AZL69941.1"/>
    <property type="molecule type" value="Genomic_DNA"/>
</dbReference>
<dbReference type="InterPro" id="IPR016130">
    <property type="entry name" value="Tyr_Pase_AS"/>
</dbReference>
<proteinExistence type="inferred from homology"/>
<evidence type="ECO:0000256" key="2">
    <source>
        <dbReference type="SAM" id="MobiDB-lite"/>
    </source>
</evidence>